<evidence type="ECO:0000313" key="2">
    <source>
        <dbReference type="EMBL" id="VUZ56512.1"/>
    </source>
</evidence>
<keyword evidence="3" id="KW-1185">Reference proteome</keyword>
<accession>A0A564ZAU6</accession>
<feature type="non-terminal residue" evidence="2">
    <location>
        <position position="88"/>
    </location>
</feature>
<proteinExistence type="predicted"/>
<reference evidence="2 3" key="1">
    <citation type="submission" date="2019-07" db="EMBL/GenBank/DDBJ databases">
        <authorList>
            <person name="Jastrzebski P J."/>
            <person name="Paukszto L."/>
            <person name="Jastrzebski P J."/>
        </authorList>
    </citation>
    <scope>NUCLEOTIDE SEQUENCE [LARGE SCALE GENOMIC DNA]</scope>
    <source>
        <strain evidence="2 3">WMS-il1</strain>
    </source>
</reference>
<dbReference type="Proteomes" id="UP000321570">
    <property type="component" value="Unassembled WGS sequence"/>
</dbReference>
<organism evidence="2 3">
    <name type="scientific">Hymenolepis diminuta</name>
    <name type="common">Rat tapeworm</name>
    <dbReference type="NCBI Taxonomy" id="6216"/>
    <lineage>
        <taxon>Eukaryota</taxon>
        <taxon>Metazoa</taxon>
        <taxon>Spiralia</taxon>
        <taxon>Lophotrochozoa</taxon>
        <taxon>Platyhelminthes</taxon>
        <taxon>Cestoda</taxon>
        <taxon>Eucestoda</taxon>
        <taxon>Cyclophyllidea</taxon>
        <taxon>Hymenolepididae</taxon>
        <taxon>Hymenolepis</taxon>
    </lineage>
</organism>
<feature type="compositionally biased region" description="Basic and acidic residues" evidence="1">
    <location>
        <begin position="61"/>
        <end position="73"/>
    </location>
</feature>
<feature type="compositionally biased region" description="Basic and acidic residues" evidence="1">
    <location>
        <begin position="26"/>
        <end position="46"/>
    </location>
</feature>
<sequence>MEEYLERLPQVGKSAVKTSDEEDEERTTTEEAITHLTEKSPQDRQAVEKSYQLISEVISESQKDSEMKSQEKELIDEETPIEEKAIEN</sequence>
<name>A0A564ZAU6_HYMDI</name>
<evidence type="ECO:0000313" key="3">
    <source>
        <dbReference type="Proteomes" id="UP000321570"/>
    </source>
</evidence>
<feature type="region of interest" description="Disordered" evidence="1">
    <location>
        <begin position="1"/>
        <end position="46"/>
    </location>
</feature>
<feature type="region of interest" description="Disordered" evidence="1">
    <location>
        <begin position="60"/>
        <end position="88"/>
    </location>
</feature>
<dbReference type="AlphaFoldDB" id="A0A564ZAU6"/>
<evidence type="ECO:0000256" key="1">
    <source>
        <dbReference type="SAM" id="MobiDB-lite"/>
    </source>
</evidence>
<protein>
    <submittedName>
        <fullName evidence="2">Uncharacterized protein</fullName>
    </submittedName>
</protein>
<gene>
    <name evidence="2" type="ORF">WMSIL1_LOCUS14132</name>
</gene>
<dbReference type="EMBL" id="CABIJS010000705">
    <property type="protein sequence ID" value="VUZ56512.1"/>
    <property type="molecule type" value="Genomic_DNA"/>
</dbReference>